<name>A0A2K0ULQ8_TRIHA</name>
<comment type="caution">
    <text evidence="3">The sequence shown here is derived from an EMBL/GenBank/DDBJ whole genome shotgun (WGS) entry which is preliminary data.</text>
</comment>
<evidence type="ECO:0000313" key="4">
    <source>
        <dbReference type="Proteomes" id="UP000236290"/>
    </source>
</evidence>
<dbReference type="Gene3D" id="3.40.605.10">
    <property type="entry name" value="Aldehyde Dehydrogenase, Chain A, domain 1"/>
    <property type="match status" value="1"/>
</dbReference>
<gene>
    <name evidence="3" type="ORF">THARTR1_01700</name>
</gene>
<accession>A0A2K0ULQ8</accession>
<dbReference type="GO" id="GO:0004777">
    <property type="term" value="F:succinate-semialdehyde dehydrogenase (NAD+) activity"/>
    <property type="evidence" value="ECO:0007669"/>
    <property type="project" value="TreeGrafter"/>
</dbReference>
<dbReference type="GO" id="GO:0009450">
    <property type="term" value="P:gamma-aminobutyric acid catabolic process"/>
    <property type="evidence" value="ECO:0007669"/>
    <property type="project" value="TreeGrafter"/>
</dbReference>
<dbReference type="InterPro" id="IPR015590">
    <property type="entry name" value="Aldehyde_DH_dom"/>
</dbReference>
<dbReference type="SUPFAM" id="SSF53720">
    <property type="entry name" value="ALDH-like"/>
    <property type="match status" value="1"/>
</dbReference>
<dbReference type="InterPro" id="IPR016162">
    <property type="entry name" value="Ald_DH_N"/>
</dbReference>
<dbReference type="OrthoDB" id="310895at2759"/>
<evidence type="ECO:0000313" key="3">
    <source>
        <dbReference type="EMBL" id="PNP58684.1"/>
    </source>
</evidence>
<organism evidence="3 4">
    <name type="scientific">Trichoderma harzianum</name>
    <name type="common">Hypocrea lixii</name>
    <dbReference type="NCBI Taxonomy" id="5544"/>
    <lineage>
        <taxon>Eukaryota</taxon>
        <taxon>Fungi</taxon>
        <taxon>Dikarya</taxon>
        <taxon>Ascomycota</taxon>
        <taxon>Pezizomycotina</taxon>
        <taxon>Sordariomycetes</taxon>
        <taxon>Hypocreomycetidae</taxon>
        <taxon>Hypocreales</taxon>
        <taxon>Hypocreaceae</taxon>
        <taxon>Trichoderma</taxon>
    </lineage>
</organism>
<evidence type="ECO:0000259" key="2">
    <source>
        <dbReference type="Pfam" id="PF00171"/>
    </source>
</evidence>
<protein>
    <recommendedName>
        <fullName evidence="2">Aldehyde dehydrogenase domain-containing protein</fullName>
    </recommendedName>
</protein>
<dbReference type="AlphaFoldDB" id="A0A2K0ULQ8"/>
<reference evidence="3 4" key="1">
    <citation type="submission" date="2017-02" db="EMBL/GenBank/DDBJ databases">
        <title>Genomes of Trichoderma spp. with biocontrol activity.</title>
        <authorList>
            <person name="Gardiner D."/>
            <person name="Kazan K."/>
            <person name="Vos C."/>
            <person name="Harvey P."/>
        </authorList>
    </citation>
    <scope>NUCLEOTIDE SEQUENCE [LARGE SCALE GENOMIC DNA]</scope>
    <source>
        <strain evidence="3 4">Tr1</strain>
    </source>
</reference>
<dbReference type="InterPro" id="IPR050740">
    <property type="entry name" value="Aldehyde_DH_Superfamily"/>
</dbReference>
<evidence type="ECO:0000256" key="1">
    <source>
        <dbReference type="ARBA" id="ARBA00023002"/>
    </source>
</evidence>
<keyword evidence="1" id="KW-0560">Oxidoreductase</keyword>
<dbReference type="Proteomes" id="UP000236290">
    <property type="component" value="Unassembled WGS sequence"/>
</dbReference>
<dbReference type="EMBL" id="MTYI01000020">
    <property type="protein sequence ID" value="PNP58684.1"/>
    <property type="molecule type" value="Genomic_DNA"/>
</dbReference>
<dbReference type="InterPro" id="IPR016161">
    <property type="entry name" value="Ald_DH/histidinol_DH"/>
</dbReference>
<dbReference type="Pfam" id="PF00171">
    <property type="entry name" value="Aldedh"/>
    <property type="match status" value="1"/>
</dbReference>
<dbReference type="PANTHER" id="PTHR43353">
    <property type="entry name" value="SUCCINATE-SEMIALDEHYDE DEHYDROGENASE, MITOCHONDRIAL"/>
    <property type="match status" value="1"/>
</dbReference>
<feature type="domain" description="Aldehyde dehydrogenase" evidence="2">
    <location>
        <begin position="25"/>
        <end position="155"/>
    </location>
</feature>
<proteinExistence type="predicted"/>
<dbReference type="PANTHER" id="PTHR43353:SF6">
    <property type="entry name" value="CYTOPLASMIC ALDEHYDE DEHYDROGENASE (EUROFUNG)"/>
    <property type="match status" value="1"/>
</dbReference>
<sequence>MFLGETKDTHVVPFIINGQDYHPERSFDVVSPVTGKVSHRCGAATVADAAAAVDAAAAAFKTWRKSTPAYRRDILLRAAHIIQKKTDELADIMSNETGAATPWALFNINTAADLIRDAASRTSTIEGSFPTLMDPNTSGIVLREPYGVVLSVAPW</sequence>